<dbReference type="OrthoDB" id="9798257at2"/>
<dbReference type="CDD" id="cd06261">
    <property type="entry name" value="TM_PBP2"/>
    <property type="match status" value="1"/>
</dbReference>
<keyword evidence="10" id="KW-1185">Reference proteome</keyword>
<dbReference type="Proteomes" id="UP000013785">
    <property type="component" value="Unassembled WGS sequence"/>
</dbReference>
<evidence type="ECO:0000256" key="2">
    <source>
        <dbReference type="ARBA" id="ARBA00022448"/>
    </source>
</evidence>
<dbReference type="eggNOG" id="COG1175">
    <property type="taxonomic scope" value="Bacteria"/>
</dbReference>
<gene>
    <name evidence="9" type="ORF">UC3_01499</name>
</gene>
<keyword evidence="6 7" id="KW-0472">Membrane</keyword>
<organism evidence="9 10">
    <name type="scientific">Enterococcus phoeniculicola ATCC BAA-412</name>
    <dbReference type="NCBI Taxonomy" id="1158610"/>
    <lineage>
        <taxon>Bacteria</taxon>
        <taxon>Bacillati</taxon>
        <taxon>Bacillota</taxon>
        <taxon>Bacilli</taxon>
        <taxon>Lactobacillales</taxon>
        <taxon>Enterococcaceae</taxon>
        <taxon>Enterococcus</taxon>
    </lineage>
</organism>
<reference evidence="9 10" key="1">
    <citation type="submission" date="2013-02" db="EMBL/GenBank/DDBJ databases">
        <title>The Genome Sequence of Enterococcus phoeniculicola BAA-412.</title>
        <authorList>
            <consortium name="The Broad Institute Genome Sequencing Platform"/>
            <consortium name="The Broad Institute Genome Sequencing Center for Infectious Disease"/>
            <person name="Earl A.M."/>
            <person name="Gilmore M.S."/>
            <person name="Lebreton F."/>
            <person name="Walker B."/>
            <person name="Young S.K."/>
            <person name="Zeng Q."/>
            <person name="Gargeya S."/>
            <person name="Fitzgerald M."/>
            <person name="Haas B."/>
            <person name="Abouelleil A."/>
            <person name="Alvarado L."/>
            <person name="Arachchi H.M."/>
            <person name="Berlin A.M."/>
            <person name="Chapman S.B."/>
            <person name="Dewar J."/>
            <person name="Goldberg J."/>
            <person name="Griggs A."/>
            <person name="Gujja S."/>
            <person name="Hansen M."/>
            <person name="Howarth C."/>
            <person name="Imamovic A."/>
            <person name="Larimer J."/>
            <person name="McCowan C."/>
            <person name="Murphy C."/>
            <person name="Neiman D."/>
            <person name="Pearson M."/>
            <person name="Priest M."/>
            <person name="Roberts A."/>
            <person name="Saif S."/>
            <person name="Shea T."/>
            <person name="Sisk P."/>
            <person name="Sykes S."/>
            <person name="Wortman J."/>
            <person name="Nusbaum C."/>
            <person name="Birren B."/>
        </authorList>
    </citation>
    <scope>NUCLEOTIDE SEQUENCE [LARGE SCALE GENOMIC DNA]</scope>
    <source>
        <strain evidence="9 10">ATCC BAA-412</strain>
    </source>
</reference>
<name>R3WB44_9ENTE</name>
<dbReference type="Pfam" id="PF00528">
    <property type="entry name" value="BPD_transp_1"/>
    <property type="match status" value="1"/>
</dbReference>
<protein>
    <recommendedName>
        <fullName evidence="8">ABC transmembrane type-1 domain-containing protein</fullName>
    </recommendedName>
</protein>
<feature type="transmembrane region" description="Helical" evidence="7">
    <location>
        <begin position="107"/>
        <end position="128"/>
    </location>
</feature>
<feature type="transmembrane region" description="Helical" evidence="7">
    <location>
        <begin position="148"/>
        <end position="167"/>
    </location>
</feature>
<evidence type="ECO:0000256" key="5">
    <source>
        <dbReference type="ARBA" id="ARBA00022989"/>
    </source>
</evidence>
<dbReference type="AlphaFoldDB" id="R3WB44"/>
<dbReference type="PROSITE" id="PS50928">
    <property type="entry name" value="ABC_TM1"/>
    <property type="match status" value="1"/>
</dbReference>
<dbReference type="EMBL" id="AJAT01000013">
    <property type="protein sequence ID" value="EOL44682.1"/>
    <property type="molecule type" value="Genomic_DNA"/>
</dbReference>
<feature type="transmembrane region" description="Helical" evidence="7">
    <location>
        <begin position="73"/>
        <end position="95"/>
    </location>
</feature>
<dbReference type="HOGENOM" id="CLU_016047_0_2_9"/>
<dbReference type="Gene3D" id="1.10.3720.10">
    <property type="entry name" value="MetI-like"/>
    <property type="match status" value="1"/>
</dbReference>
<evidence type="ECO:0000259" key="8">
    <source>
        <dbReference type="PROSITE" id="PS50928"/>
    </source>
</evidence>
<evidence type="ECO:0000256" key="1">
    <source>
        <dbReference type="ARBA" id="ARBA00004651"/>
    </source>
</evidence>
<evidence type="ECO:0000256" key="3">
    <source>
        <dbReference type="ARBA" id="ARBA00022475"/>
    </source>
</evidence>
<dbReference type="PANTHER" id="PTHR30193">
    <property type="entry name" value="ABC TRANSPORTER PERMEASE PROTEIN"/>
    <property type="match status" value="1"/>
</dbReference>
<sequence length="291" mass="32594">MKKVLSNKKDFYGWFFISFAVVLAAIFIVYPVISSFLMSFQSIKGFKTEFVGIGNYLRLFSDKTFQISMMNSIFFLIVQVPIMLLLALLLASLLNSKMFRFKSFFRTAAFIPCVTSLVASSTLFKMIFANDGLINNLLLKFGLVSGQIPWLSDGLLAKIVIILVLLWRWTGYNMIFYLAAMQNIPTEIYEAAEMDGASKIKQFFHITIPNLKPIILVTAISSTIGTLQLFDEPMNLTKGGPGTATTTISQYIYNTSFVYSPNFGYAATLSYAIVFIVVILSIIQFRAGGKE</sequence>
<feature type="domain" description="ABC transmembrane type-1" evidence="8">
    <location>
        <begin position="69"/>
        <end position="284"/>
    </location>
</feature>
<dbReference type="STRING" id="154621.RV11_GL002431"/>
<dbReference type="RefSeq" id="WP_010768162.1">
    <property type="nucleotide sequence ID" value="NZ_ASWE01000003.1"/>
</dbReference>
<comment type="similarity">
    <text evidence="7">Belongs to the binding-protein-dependent transport system permease family.</text>
</comment>
<feature type="transmembrane region" description="Helical" evidence="7">
    <location>
        <begin position="211"/>
        <end position="230"/>
    </location>
</feature>
<keyword evidence="4 7" id="KW-0812">Transmembrane</keyword>
<dbReference type="GO" id="GO:0005886">
    <property type="term" value="C:plasma membrane"/>
    <property type="evidence" value="ECO:0007669"/>
    <property type="project" value="UniProtKB-SubCell"/>
</dbReference>
<dbReference type="SUPFAM" id="SSF161098">
    <property type="entry name" value="MetI-like"/>
    <property type="match status" value="1"/>
</dbReference>
<keyword evidence="2 7" id="KW-0813">Transport</keyword>
<evidence type="ECO:0000256" key="4">
    <source>
        <dbReference type="ARBA" id="ARBA00022692"/>
    </source>
</evidence>
<dbReference type="InterPro" id="IPR035906">
    <property type="entry name" value="MetI-like_sf"/>
</dbReference>
<keyword evidence="3" id="KW-1003">Cell membrane</keyword>
<evidence type="ECO:0000313" key="9">
    <source>
        <dbReference type="EMBL" id="EOL44682.1"/>
    </source>
</evidence>
<dbReference type="PATRIC" id="fig|1158610.3.peg.1484"/>
<evidence type="ECO:0000256" key="7">
    <source>
        <dbReference type="RuleBase" id="RU363032"/>
    </source>
</evidence>
<dbReference type="InterPro" id="IPR000515">
    <property type="entry name" value="MetI-like"/>
</dbReference>
<feature type="transmembrane region" description="Helical" evidence="7">
    <location>
        <begin position="12"/>
        <end position="33"/>
    </location>
</feature>
<proteinExistence type="inferred from homology"/>
<dbReference type="GO" id="GO:0055085">
    <property type="term" value="P:transmembrane transport"/>
    <property type="evidence" value="ECO:0007669"/>
    <property type="project" value="InterPro"/>
</dbReference>
<feature type="transmembrane region" description="Helical" evidence="7">
    <location>
        <begin position="263"/>
        <end position="283"/>
    </location>
</feature>
<dbReference type="PANTHER" id="PTHR30193:SF37">
    <property type="entry name" value="INNER MEMBRANE ABC TRANSPORTER PERMEASE PROTEIN YCJO"/>
    <property type="match status" value="1"/>
</dbReference>
<evidence type="ECO:0000313" key="10">
    <source>
        <dbReference type="Proteomes" id="UP000013785"/>
    </source>
</evidence>
<accession>R3WB44</accession>
<keyword evidence="5 7" id="KW-1133">Transmembrane helix</keyword>
<comment type="caution">
    <text evidence="9">The sequence shown here is derived from an EMBL/GenBank/DDBJ whole genome shotgun (WGS) entry which is preliminary data.</text>
</comment>
<dbReference type="InterPro" id="IPR051393">
    <property type="entry name" value="ABC_transporter_permease"/>
</dbReference>
<evidence type="ECO:0000256" key="6">
    <source>
        <dbReference type="ARBA" id="ARBA00023136"/>
    </source>
</evidence>
<comment type="subcellular location">
    <subcellularLocation>
        <location evidence="1 7">Cell membrane</location>
        <topology evidence="1 7">Multi-pass membrane protein</topology>
    </subcellularLocation>
</comment>